<feature type="transmembrane region" description="Helical" evidence="1">
    <location>
        <begin position="27"/>
        <end position="47"/>
    </location>
</feature>
<protein>
    <submittedName>
        <fullName evidence="2">Uncharacterized protein</fullName>
    </submittedName>
</protein>
<feature type="transmembrane region" description="Helical" evidence="1">
    <location>
        <begin position="123"/>
        <end position="143"/>
    </location>
</feature>
<evidence type="ECO:0000256" key="1">
    <source>
        <dbReference type="SAM" id="Phobius"/>
    </source>
</evidence>
<dbReference type="STRING" id="1441095.AM592_18910"/>
<proteinExistence type="predicted"/>
<sequence>MFGLIVAALLFNFIVFYTNKRLTKIQIVNIWMFTIAFQYLCDIYIIFKYHRYWYFTKGVDWESLPAITVLIPPVNIMFLSWYPFGKPFYKRILYFVYWVAGTTLYEAVALLPEPWGYFHHGWWNLWYSVLINPILLGIVLIYYKWICYLEKLD</sequence>
<dbReference type="OrthoDB" id="2627420at2"/>
<keyword evidence="1" id="KW-1133">Transmembrane helix</keyword>
<gene>
    <name evidence="2" type="ORF">AM592_18910</name>
</gene>
<keyword evidence="1" id="KW-0812">Transmembrane</keyword>
<reference evidence="3" key="1">
    <citation type="submission" date="2015-08" db="EMBL/GenBank/DDBJ databases">
        <title>Genome sequencing project for genomic taxonomy and phylogenomics of Bacillus-like bacteria.</title>
        <authorList>
            <person name="Liu B."/>
            <person name="Wang J."/>
            <person name="Zhu Y."/>
            <person name="Liu G."/>
            <person name="Chen Q."/>
            <person name="Chen Z."/>
            <person name="Lan J."/>
            <person name="Che J."/>
            <person name="Ge C."/>
            <person name="Shi H."/>
            <person name="Pan Z."/>
            <person name="Liu X."/>
        </authorList>
    </citation>
    <scope>NUCLEOTIDE SEQUENCE [LARGE SCALE GENOMIC DNA]</scope>
    <source>
        <strain evidence="3">FJAT-4402</strain>
    </source>
</reference>
<keyword evidence="1" id="KW-0472">Membrane</keyword>
<dbReference type="Proteomes" id="UP000067625">
    <property type="component" value="Chromosome"/>
</dbReference>
<dbReference type="AlphaFoldDB" id="A0A0M4G072"/>
<evidence type="ECO:0000313" key="2">
    <source>
        <dbReference type="EMBL" id="ALC83388.1"/>
    </source>
</evidence>
<evidence type="ECO:0000313" key="3">
    <source>
        <dbReference type="Proteomes" id="UP000067625"/>
    </source>
</evidence>
<reference evidence="2 3" key="2">
    <citation type="journal article" date="2016" name="Int. J. Syst. Evol. Microbiol.">
        <title>Bacillus gobiensis sp. nov., isolated from a soil sample.</title>
        <authorList>
            <person name="Liu B."/>
            <person name="Liu G.H."/>
            <person name="Cetin S."/>
            <person name="Schumann P."/>
            <person name="Pan Z.Z."/>
            <person name="Chen Q.Q."/>
        </authorList>
    </citation>
    <scope>NUCLEOTIDE SEQUENCE [LARGE SCALE GENOMIC DNA]</scope>
    <source>
        <strain evidence="2 3">FJAT-4402</strain>
    </source>
</reference>
<dbReference type="RefSeq" id="WP_053605229.1">
    <property type="nucleotide sequence ID" value="NZ_CP012600.1"/>
</dbReference>
<feature type="transmembrane region" description="Helical" evidence="1">
    <location>
        <begin position="92"/>
        <end position="111"/>
    </location>
</feature>
<dbReference type="EMBL" id="CP012600">
    <property type="protein sequence ID" value="ALC83388.1"/>
    <property type="molecule type" value="Genomic_DNA"/>
</dbReference>
<name>A0A0M4G072_9BACI</name>
<feature type="transmembrane region" description="Helical" evidence="1">
    <location>
        <begin position="67"/>
        <end position="85"/>
    </location>
</feature>
<dbReference type="PATRIC" id="fig|1441095.3.peg.4167"/>
<organism evidence="2 3">
    <name type="scientific">Bacillus gobiensis</name>
    <dbReference type="NCBI Taxonomy" id="1441095"/>
    <lineage>
        <taxon>Bacteria</taxon>
        <taxon>Bacillati</taxon>
        <taxon>Bacillota</taxon>
        <taxon>Bacilli</taxon>
        <taxon>Bacillales</taxon>
        <taxon>Bacillaceae</taxon>
        <taxon>Bacillus</taxon>
    </lineage>
</organism>
<accession>A0A0M4G072</accession>
<keyword evidence="3" id="KW-1185">Reference proteome</keyword>